<evidence type="ECO:0000313" key="2">
    <source>
        <dbReference type="Proteomes" id="UP001139981"/>
    </source>
</evidence>
<dbReference type="Proteomes" id="UP001139981">
    <property type="component" value="Unassembled WGS sequence"/>
</dbReference>
<protein>
    <submittedName>
        <fullName evidence="1">Uncharacterized protein</fullName>
    </submittedName>
</protein>
<gene>
    <name evidence="1" type="ORF">IWW38_001709</name>
</gene>
<keyword evidence="2" id="KW-1185">Reference proteome</keyword>
<comment type="caution">
    <text evidence="1">The sequence shown here is derived from an EMBL/GenBank/DDBJ whole genome shotgun (WGS) entry which is preliminary data.</text>
</comment>
<proteinExistence type="predicted"/>
<evidence type="ECO:0000313" key="1">
    <source>
        <dbReference type="EMBL" id="KAJ2897477.1"/>
    </source>
</evidence>
<name>A0ACC1M5K6_9FUNG</name>
<sequence>MSGMRQRPTGGIGNGRFLYKQETGQGPTRQQQQPKRQRTSAYVPSLDLVFRILSVVRIVGALTAPIQDCDEVFNYWDPLHLLQFGWGKQTWEYAPQYALRSYSYLELHRAIAGFLHLWFGFSTRIKVFYAIRVALGVGSAMCEAVFVRAIAKHVDRTMANFTLLGLIGMAGMFHSASALLPSSFAMCLCMLGSAAAMAPPNSQGRVIPAICAFTMAATWGWPYSAIVALPFAVEELVERRGASLRRCMAIGASALAVTVGAAAVVDSWYYGSTVVAGWNQIAYNVLGYGGDSALFGTEPWHFYIKNGLLNANLVMVLALLSFPLWLAYEVVSRLTSRGYSSRRQAKMHASHRLVLYRVLPFYVTLGLFSMQPHKEERFLSIVYPHMCFNAAVALALLRPLYAWATLKRAGPRMGYVALLVAASIGVLRMVALNQYYGAPMRAFLQLPGHHHNDDTGKPAMAISELGPSLKSLVLPSAADADGYAKAWDPAQPERVVCMGRDWYRFPSSFWLPPNHRLQFIATEYDGHLPGDFAPVWIGGESSSTRKSTSMARRDFNSMNKWEPTHAIQLNLAADVCDFIVGVEYPSRGIQTQLPHDASVWQVVAACEPILDAEYTPLLARIIYIPPVLLSLVPWKQQWGQMCVYSKV</sequence>
<organism evidence="1 2">
    <name type="scientific">Coemansia aciculifera</name>
    <dbReference type="NCBI Taxonomy" id="417176"/>
    <lineage>
        <taxon>Eukaryota</taxon>
        <taxon>Fungi</taxon>
        <taxon>Fungi incertae sedis</taxon>
        <taxon>Zoopagomycota</taxon>
        <taxon>Kickxellomycotina</taxon>
        <taxon>Kickxellomycetes</taxon>
        <taxon>Kickxellales</taxon>
        <taxon>Kickxellaceae</taxon>
        <taxon>Coemansia</taxon>
    </lineage>
</organism>
<dbReference type="EMBL" id="JANBVB010000115">
    <property type="protein sequence ID" value="KAJ2897477.1"/>
    <property type="molecule type" value="Genomic_DNA"/>
</dbReference>
<accession>A0ACC1M5K6</accession>
<reference evidence="1" key="1">
    <citation type="submission" date="2022-07" db="EMBL/GenBank/DDBJ databases">
        <title>Phylogenomic reconstructions and comparative analyses of Kickxellomycotina fungi.</title>
        <authorList>
            <person name="Reynolds N.K."/>
            <person name="Stajich J.E."/>
            <person name="Barry K."/>
            <person name="Grigoriev I.V."/>
            <person name="Crous P."/>
            <person name="Smith M.E."/>
        </authorList>
    </citation>
    <scope>NUCLEOTIDE SEQUENCE</scope>
    <source>
        <strain evidence="1">CBS 190363</strain>
    </source>
</reference>